<organism evidence="5">
    <name type="scientific">uncultured Chloroflexia bacterium</name>
    <dbReference type="NCBI Taxonomy" id="1672391"/>
    <lineage>
        <taxon>Bacteria</taxon>
        <taxon>Bacillati</taxon>
        <taxon>Chloroflexota</taxon>
        <taxon>Chloroflexia</taxon>
        <taxon>environmental samples</taxon>
    </lineage>
</organism>
<name>A0A6J4IB05_9CHLR</name>
<comment type="catalytic activity">
    <reaction evidence="3">
        <text>spectinomycin + ATP = 9-O-adenylylspectinomycin + diphosphate</text>
        <dbReference type="Rhea" id="RHEA:63228"/>
        <dbReference type="ChEBI" id="CHEBI:30616"/>
        <dbReference type="ChEBI" id="CHEBI:33019"/>
        <dbReference type="ChEBI" id="CHEBI:146260"/>
        <dbReference type="ChEBI" id="CHEBI:146261"/>
    </reaction>
</comment>
<dbReference type="SUPFAM" id="SSF81301">
    <property type="entry name" value="Nucleotidyltransferase"/>
    <property type="match status" value="1"/>
</dbReference>
<evidence type="ECO:0000259" key="4">
    <source>
        <dbReference type="Pfam" id="PF13427"/>
    </source>
</evidence>
<evidence type="ECO:0000256" key="2">
    <source>
        <dbReference type="ARBA" id="ARBA00023251"/>
    </source>
</evidence>
<gene>
    <name evidence="5" type="ORF">AVDCRST_MAG26-1681</name>
</gene>
<feature type="domain" description="Adenylyltransferase AadA C-terminal" evidence="4">
    <location>
        <begin position="159"/>
        <end position="259"/>
    </location>
</feature>
<protein>
    <submittedName>
        <fullName evidence="5">Spectinomycin 9-O-adenylyltransferase</fullName>
    </submittedName>
</protein>
<dbReference type="InterPro" id="IPR025184">
    <property type="entry name" value="AadA_C"/>
</dbReference>
<dbReference type="InterPro" id="IPR024172">
    <property type="entry name" value="AadA/Aad9"/>
</dbReference>
<evidence type="ECO:0000256" key="3">
    <source>
        <dbReference type="ARBA" id="ARBA00047831"/>
    </source>
</evidence>
<reference evidence="5" key="1">
    <citation type="submission" date="2020-02" db="EMBL/GenBank/DDBJ databases">
        <authorList>
            <person name="Meier V. D."/>
        </authorList>
    </citation>
    <scope>NUCLEOTIDE SEQUENCE</scope>
    <source>
        <strain evidence="5">AVDCRST_MAG26</strain>
    </source>
</reference>
<dbReference type="Pfam" id="PF13427">
    <property type="entry name" value="AadA_C"/>
    <property type="match status" value="1"/>
</dbReference>
<dbReference type="AlphaFoldDB" id="A0A6J4IB05"/>
<proteinExistence type="predicted"/>
<sequence length="280" mass="31461">MAQYGWSNCPAPIRQQVEGLTAELGAILGAGMCGVYLHGSLAMRCFNPERSDIDLLVVTRERMDTGMKRRVGEVLLRRSNVPRPVEISFLAHADFHPWQYPTPFELHYSEGWRDLFNQLLWTGKWNEWSRLERRDPDLAAHITITNARGECIHGLPIREVFPVVPPVDYIASILYDVEEAPGLIKDNPVYAVLNLCRVRHYLHDGAICSKDEAGAWAARVLDAPHAYIASKALVAYRETGGGIDVAPDSLMRFAAYMLDHIHHMLSLGAMGSAPRNKDFE</sequence>
<dbReference type="EMBL" id="CADCTK010000384">
    <property type="protein sequence ID" value="CAA9246213.1"/>
    <property type="molecule type" value="Genomic_DNA"/>
</dbReference>
<dbReference type="GO" id="GO:0046677">
    <property type="term" value="P:response to antibiotic"/>
    <property type="evidence" value="ECO:0007669"/>
    <property type="project" value="UniProtKB-KW"/>
</dbReference>
<dbReference type="Gene3D" id="3.30.460.10">
    <property type="entry name" value="Beta Polymerase, domain 2"/>
    <property type="match status" value="1"/>
</dbReference>
<dbReference type="InterPro" id="IPR043519">
    <property type="entry name" value="NT_sf"/>
</dbReference>
<keyword evidence="5" id="KW-0548">Nucleotidyltransferase</keyword>
<evidence type="ECO:0000256" key="1">
    <source>
        <dbReference type="ARBA" id="ARBA00022679"/>
    </source>
</evidence>
<evidence type="ECO:0000313" key="5">
    <source>
        <dbReference type="EMBL" id="CAA9246213.1"/>
    </source>
</evidence>
<dbReference type="GO" id="GO:0070566">
    <property type="term" value="F:adenylyltransferase activity"/>
    <property type="evidence" value="ECO:0007669"/>
    <property type="project" value="InterPro"/>
</dbReference>
<keyword evidence="2" id="KW-0046">Antibiotic resistance</keyword>
<keyword evidence="1 5" id="KW-0808">Transferase</keyword>
<accession>A0A6J4IB05</accession>
<dbReference type="CDD" id="cd05403">
    <property type="entry name" value="NT_KNTase_like"/>
    <property type="match status" value="1"/>
</dbReference>
<dbReference type="PIRSF" id="PIRSF000819">
    <property type="entry name" value="Streptomycin_3-adenylyltransf"/>
    <property type="match status" value="1"/>
</dbReference>